<evidence type="ECO:0000256" key="2">
    <source>
        <dbReference type="SAM" id="Phobius"/>
    </source>
</evidence>
<dbReference type="PATRIC" id="fig|1210908.3.peg.4135"/>
<dbReference type="eggNOG" id="arCOG04500">
    <property type="taxonomic scope" value="Archaea"/>
</dbReference>
<protein>
    <recommendedName>
        <fullName evidence="5">PGF-pre-PGF domain-containing protein</fullName>
    </recommendedName>
</protein>
<gene>
    <name evidence="3" type="ORF">HSB1_44270</name>
</gene>
<evidence type="ECO:0000313" key="3">
    <source>
        <dbReference type="EMBL" id="EJN57041.1"/>
    </source>
</evidence>
<dbReference type="NCBIfam" id="TIGR04213">
    <property type="entry name" value="PGF_pre_PGF"/>
    <property type="match status" value="1"/>
</dbReference>
<feature type="transmembrane region" description="Helical" evidence="2">
    <location>
        <begin position="1649"/>
        <end position="1667"/>
    </location>
</feature>
<evidence type="ECO:0000256" key="1">
    <source>
        <dbReference type="SAM" id="MobiDB-lite"/>
    </source>
</evidence>
<dbReference type="Gene3D" id="2.60.40.10">
    <property type="entry name" value="Immunoglobulins"/>
    <property type="match status" value="2"/>
</dbReference>
<feature type="region of interest" description="Disordered" evidence="1">
    <location>
        <begin position="1621"/>
        <end position="1642"/>
    </location>
</feature>
<evidence type="ECO:0000313" key="4">
    <source>
        <dbReference type="Proteomes" id="UP000007813"/>
    </source>
</evidence>
<dbReference type="Proteomes" id="UP000007813">
    <property type="component" value="Unassembled WGS sequence"/>
</dbReference>
<dbReference type="EMBL" id="ALJD01000016">
    <property type="protein sequence ID" value="EJN57041.1"/>
    <property type="molecule type" value="Genomic_DNA"/>
</dbReference>
<dbReference type="eggNOG" id="arCOG02540">
    <property type="taxonomic scope" value="Archaea"/>
</dbReference>
<feature type="compositionally biased region" description="Polar residues" evidence="1">
    <location>
        <begin position="435"/>
        <end position="448"/>
    </location>
</feature>
<feature type="region of interest" description="Disordered" evidence="1">
    <location>
        <begin position="418"/>
        <end position="448"/>
    </location>
</feature>
<sequence>MSLFLICCVLLGTLASVPGLAVAMASNFTANSYDVTSSETVQLTVTSQFGNDLTFAIDVDGNEKISLDEVIGTVQGSGSTNPETRSISFVPDDMSVTTNGDYTVAVWEEGDSDGFDSDEANNLYPMDVSMYDTTLTLAITVSDTTDPTATITSPTAASPVYVKSTDSFDVTYDATDAGGVSTVRLTLTDGSGTEFTDLVSGTEQTYTVPGSSLSPGTYDLTLTVTDASNNVGTVTETDAVVVDDTLPSLTGVVASNQAGGDTVAEGDTVVVSATASDALAGLASVTVDASDLGGSNALELTNSNGDAYDGTFVVSGPTAQDGSVSLTVTATDEAGNTASDSDSVTLDTTGPADSNLQITNADGGEYVTTGDEVTASITLTDELSSVVSVTLDASELGASATVPLSAVDGDSYEGTFTVGSSQAPSANDGPVSLKVSASDSAGNTATPTDSVTFDTTKPVVMSVVAARQAGGDVVAVGDEVTVSATVLDTSVPTVTVDASALGGSASLELTKADGEKTLHDDDIYSNTFTVTEPTAEDGPVSLTVSATDSVGLTETGSDSVTLDTTKPTIVDVVVTQQDGDDVVKDGDVVAVSVTVTDATAGIATVTADASAFGGPASLALTDAGDDTYEGTFTVDAGKAEDGTASVSVTVTDGVDNVATSSDSLTLDSTDSVVSAVSVVGADGDEYVTDGDDVVVSVSASDLVSGVASVTVDASALGGSPSLELTKGNDDSYEGTFAVSTPSVKDGLVSLTVTTTDVAGNVVQDSDTVTLDTATPSVSTVSVYDGDNNGHVTVGEEVRVSVTVTDISVPTVTVDASALGGSDSLELTKTDNTYSLHGSDNDVYTGTFTVAEPAVQDGPVSLTVTATDSVGLTDTESGSTSLDTTDPVISTVAVTQQDGDDIVKDGDVVSVTVTASDVTAGVASVTVDASALGGSDSLTLTEGQTSGTYAQTFTVSKPSVQDGPVSLTATVTDDVGLVATDSDSVTLDTTGADVPWVSAAGLDEDDYVTAGDTVVVTAKATDATTGVASLTVDASALGGSDSLELTNQDDGDLYSVSFTVSEPTVYDGSVALTVTTIDVAGNVVTDSDSVTLDTAKPAILTVVVSDGDDDIVTTGDDVTVRATVADTSIPTVTVDASALGGSDALELTRAVKSNSLLVDDHGDVYTATFTVTEPTAEDGPVSLTVSATDSVGFTGTGSDSVTLDTTVPSLTKVHAISKSGGSVVSEGDVVSVTASTTDATAGVTSVTVDASALGGSDSLALTEGQTSGVYEGSFTVASPTAADGPVSLTVTATDAVGLVTTDSGSVTLDTTGPTFSDLSPTTRVSSRTPVISAVVDDETSIDWKSLTVTVEHADETKQYVHDADLKTPGLAFDDKTSTFTLSPKDAGFELDEKATRVTASVADANGNLGTVTWTFGVDVPSKNKKTPPSTPSVVARVDGGIAGVVTDQSDDETSVRIRRATAGSTVNVTFDATDVSNRTTRDGGALSEMSVTFAERADFDFRVEYSPTTFDAETPDPDGQSSVGYLRVDHEMSDASVESVTFTFDVNRSTIEAKNATPESLVLYRLVDGEWVTYDLNLVEETDDTYTFRATVPGLSLFIIGAVEAETDAPIVDAEATTPVETATASADDLSDDAPTDVVTTPETATTSPGFGLVLALVALALCALFAGRRRD</sequence>
<keyword evidence="2" id="KW-0812">Transmembrane</keyword>
<keyword evidence="2" id="KW-1133">Transmembrane helix</keyword>
<dbReference type="InterPro" id="IPR013783">
    <property type="entry name" value="Ig-like_fold"/>
</dbReference>
<accession>J3JCZ4</accession>
<organism evidence="3 4">
    <name type="scientific">Halogranum salarium B-1</name>
    <dbReference type="NCBI Taxonomy" id="1210908"/>
    <lineage>
        <taxon>Archaea</taxon>
        <taxon>Methanobacteriati</taxon>
        <taxon>Methanobacteriota</taxon>
        <taxon>Stenosarchaea group</taxon>
        <taxon>Halobacteria</taxon>
        <taxon>Halobacteriales</taxon>
        <taxon>Haloferacaceae</taxon>
    </lineage>
</organism>
<reference evidence="3 4" key="1">
    <citation type="journal article" date="2012" name="J. Bacteriol.">
        <title>Draft Genome Sequence of the Extremely Halophilic Archaeon Halogranum salarium B-1T.</title>
        <authorList>
            <person name="Kim K.K."/>
            <person name="Lee K.C."/>
            <person name="Lee J.S."/>
        </authorList>
    </citation>
    <scope>NUCLEOTIDE SEQUENCE [LARGE SCALE GENOMIC DNA]</scope>
    <source>
        <strain evidence="3 4">B-1</strain>
    </source>
</reference>
<comment type="caution">
    <text evidence="3">The sequence shown here is derived from an EMBL/GenBank/DDBJ whole genome shotgun (WGS) entry which is preliminary data.</text>
</comment>
<dbReference type="InterPro" id="IPR026453">
    <property type="entry name" value="PGF_pre_PGF"/>
</dbReference>
<keyword evidence="2" id="KW-0472">Membrane</keyword>
<evidence type="ECO:0008006" key="5">
    <source>
        <dbReference type="Google" id="ProtNLM"/>
    </source>
</evidence>
<proteinExistence type="predicted"/>
<name>J3JCZ4_9EURY</name>